<dbReference type="InterPro" id="IPR013806">
    <property type="entry name" value="Kringle-like"/>
</dbReference>
<dbReference type="InterPro" id="IPR000001">
    <property type="entry name" value="Kringle"/>
</dbReference>
<dbReference type="CDD" id="cd00108">
    <property type="entry name" value="KR"/>
    <property type="match status" value="1"/>
</dbReference>
<gene>
    <name evidence="5" type="ORF">DSTB1V02_LOCUS3812</name>
</gene>
<dbReference type="Gene3D" id="2.40.20.10">
    <property type="entry name" value="Plasminogen Kringle 4"/>
    <property type="match status" value="1"/>
</dbReference>
<evidence type="ECO:0000313" key="6">
    <source>
        <dbReference type="Proteomes" id="UP000677054"/>
    </source>
</evidence>
<dbReference type="SMART" id="SM00130">
    <property type="entry name" value="KR"/>
    <property type="match status" value="1"/>
</dbReference>
<dbReference type="PANTHER" id="PTHR24261">
    <property type="entry name" value="PLASMINOGEN-RELATED"/>
    <property type="match status" value="1"/>
</dbReference>
<protein>
    <recommendedName>
        <fullName evidence="4">Kringle domain-containing protein</fullName>
    </recommendedName>
</protein>
<dbReference type="Proteomes" id="UP000677054">
    <property type="component" value="Unassembled WGS sequence"/>
</dbReference>
<organism evidence="5">
    <name type="scientific">Darwinula stevensoni</name>
    <dbReference type="NCBI Taxonomy" id="69355"/>
    <lineage>
        <taxon>Eukaryota</taxon>
        <taxon>Metazoa</taxon>
        <taxon>Ecdysozoa</taxon>
        <taxon>Arthropoda</taxon>
        <taxon>Crustacea</taxon>
        <taxon>Oligostraca</taxon>
        <taxon>Ostracoda</taxon>
        <taxon>Podocopa</taxon>
        <taxon>Podocopida</taxon>
        <taxon>Darwinulocopina</taxon>
        <taxon>Darwinuloidea</taxon>
        <taxon>Darwinulidae</taxon>
        <taxon>Darwinula</taxon>
    </lineage>
</organism>
<evidence type="ECO:0000256" key="3">
    <source>
        <dbReference type="PROSITE-ProRule" id="PRU00121"/>
    </source>
</evidence>
<keyword evidence="2 3" id="KW-1015">Disulfide bond</keyword>
<dbReference type="AlphaFoldDB" id="A0A7R8XB54"/>
<dbReference type="InterPro" id="IPR038178">
    <property type="entry name" value="Kringle_sf"/>
</dbReference>
<evidence type="ECO:0000256" key="1">
    <source>
        <dbReference type="ARBA" id="ARBA00022572"/>
    </source>
</evidence>
<dbReference type="PANTHER" id="PTHR24261:SF7">
    <property type="entry name" value="KRINGLE DOMAIN-CONTAINING PROTEIN"/>
    <property type="match status" value="1"/>
</dbReference>
<dbReference type="SUPFAM" id="SSF57440">
    <property type="entry name" value="Kringle-like"/>
    <property type="match status" value="1"/>
</dbReference>
<sequence length="207" mass="23427">MTQLCLMEYPTIKNALVSLEGWNGEYPALSGSQVIFTCPAGFTDGATEHHATCSETPDTWCTSFLASGARCPKFVYPECRKTAKGKEYIGKMNKTENGNDCLRWDSRPYPTPKDFQSLLSFEEHFLNEDPGSHENYCKNPALRERPWCFISNPDIIWEFCDIPICEDPGEFSLGPVSLPYRIHFTILWESSGYPKITGTESPDNIDM</sequence>
<evidence type="ECO:0000313" key="5">
    <source>
        <dbReference type="EMBL" id="CAD7243905.1"/>
    </source>
</evidence>
<accession>A0A7R8XB54</accession>
<dbReference type="PROSITE" id="PS50070">
    <property type="entry name" value="KRINGLE_2"/>
    <property type="match status" value="1"/>
</dbReference>
<dbReference type="PRINTS" id="PR00018">
    <property type="entry name" value="KRINGLE"/>
</dbReference>
<reference evidence="5" key="1">
    <citation type="submission" date="2020-11" db="EMBL/GenBank/DDBJ databases">
        <authorList>
            <person name="Tran Van P."/>
        </authorList>
    </citation>
    <scope>NUCLEOTIDE SEQUENCE</scope>
</reference>
<evidence type="ECO:0000259" key="4">
    <source>
        <dbReference type="PROSITE" id="PS50070"/>
    </source>
</evidence>
<keyword evidence="1 3" id="KW-0420">Kringle</keyword>
<dbReference type="EMBL" id="LR900038">
    <property type="protein sequence ID" value="CAD7243905.1"/>
    <property type="molecule type" value="Genomic_DNA"/>
</dbReference>
<dbReference type="InterPro" id="IPR050759">
    <property type="entry name" value="Serine_protease_kringle"/>
</dbReference>
<feature type="disulfide bond" evidence="3">
    <location>
        <begin position="137"/>
        <end position="160"/>
    </location>
</feature>
<proteinExistence type="predicted"/>
<dbReference type="OrthoDB" id="1915767at2759"/>
<keyword evidence="6" id="KW-1185">Reference proteome</keyword>
<evidence type="ECO:0000256" key="2">
    <source>
        <dbReference type="ARBA" id="ARBA00023157"/>
    </source>
</evidence>
<dbReference type="Pfam" id="PF00051">
    <property type="entry name" value="Kringle"/>
    <property type="match status" value="1"/>
</dbReference>
<comment type="caution">
    <text evidence="3">Lacks conserved residue(s) required for the propagation of feature annotation.</text>
</comment>
<feature type="domain" description="Kringle" evidence="4">
    <location>
        <begin position="84"/>
        <end position="165"/>
    </location>
</feature>
<dbReference type="EMBL" id="CAJPEV010000521">
    <property type="protein sequence ID" value="CAG0886095.1"/>
    <property type="molecule type" value="Genomic_DNA"/>
</dbReference>
<name>A0A7R8XB54_9CRUS</name>